<dbReference type="GO" id="GO:0035556">
    <property type="term" value="P:intracellular signal transduction"/>
    <property type="evidence" value="ECO:0007669"/>
    <property type="project" value="InterPro"/>
</dbReference>
<protein>
    <recommendedName>
        <fullName evidence="1">DH domain-containing protein</fullName>
    </recommendedName>
</protein>
<dbReference type="CDD" id="cd00160">
    <property type="entry name" value="RhoGEF"/>
    <property type="match status" value="1"/>
</dbReference>
<evidence type="ECO:0000259" key="1">
    <source>
        <dbReference type="PROSITE" id="PS50010"/>
    </source>
</evidence>
<accession>A0A8C9XRR2</accession>
<evidence type="ECO:0000313" key="3">
    <source>
        <dbReference type="Proteomes" id="UP000694568"/>
    </source>
</evidence>
<dbReference type="GO" id="GO:0005737">
    <property type="term" value="C:cytoplasm"/>
    <property type="evidence" value="ECO:0007669"/>
    <property type="project" value="TreeGrafter"/>
</dbReference>
<dbReference type="Pfam" id="PF00621">
    <property type="entry name" value="RhoGEF"/>
    <property type="match status" value="1"/>
</dbReference>
<dbReference type="Ensembl" id="ENSSLUT00000015163.1">
    <property type="protein sequence ID" value="ENSSLUP00000014687.1"/>
    <property type="gene ID" value="ENSSLUG00000006853.1"/>
</dbReference>
<dbReference type="Proteomes" id="UP000694568">
    <property type="component" value="Unplaced"/>
</dbReference>
<dbReference type="SMART" id="SM00325">
    <property type="entry name" value="RhoGEF"/>
    <property type="match status" value="1"/>
</dbReference>
<dbReference type="InterPro" id="IPR001331">
    <property type="entry name" value="GDS_CDC24_CS"/>
</dbReference>
<dbReference type="AlphaFoldDB" id="A0A8C9XRR2"/>
<reference evidence="2" key="1">
    <citation type="submission" date="2025-08" db="UniProtKB">
        <authorList>
            <consortium name="Ensembl"/>
        </authorList>
    </citation>
    <scope>IDENTIFICATION</scope>
</reference>
<dbReference type="GO" id="GO:0007186">
    <property type="term" value="P:G protein-coupled receptor signaling pathway"/>
    <property type="evidence" value="ECO:0007669"/>
    <property type="project" value="TreeGrafter"/>
</dbReference>
<dbReference type="PROSITE" id="PS50010">
    <property type="entry name" value="DH_2"/>
    <property type="match status" value="1"/>
</dbReference>
<dbReference type="InterPro" id="IPR035899">
    <property type="entry name" value="DBL_dom_sf"/>
</dbReference>
<feature type="domain" description="DH" evidence="1">
    <location>
        <begin position="78"/>
        <end position="255"/>
    </location>
</feature>
<keyword evidence="3" id="KW-1185">Reference proteome</keyword>
<proteinExistence type="predicted"/>
<reference evidence="2" key="2">
    <citation type="submission" date="2025-09" db="UniProtKB">
        <authorList>
            <consortium name="Ensembl"/>
        </authorList>
    </citation>
    <scope>IDENTIFICATION</scope>
</reference>
<dbReference type="Gene3D" id="1.20.900.10">
    <property type="entry name" value="Dbl homology (DH) domain"/>
    <property type="match status" value="1"/>
</dbReference>
<dbReference type="GeneTree" id="ENSGT00940000157662"/>
<dbReference type="GO" id="GO:0001664">
    <property type="term" value="F:G protein-coupled receptor binding"/>
    <property type="evidence" value="ECO:0007669"/>
    <property type="project" value="TreeGrafter"/>
</dbReference>
<dbReference type="GO" id="GO:0005085">
    <property type="term" value="F:guanyl-nucleotide exchange factor activity"/>
    <property type="evidence" value="ECO:0007669"/>
    <property type="project" value="InterPro"/>
</dbReference>
<evidence type="ECO:0000313" key="2">
    <source>
        <dbReference type="Ensembl" id="ENSSLUP00000014687.1"/>
    </source>
</evidence>
<dbReference type="SUPFAM" id="SSF48065">
    <property type="entry name" value="DBL homology domain (DH-domain)"/>
    <property type="match status" value="1"/>
</dbReference>
<sequence>MIKRIIELNFYLAPFIQTSSLPLSPAGSRMEVQCPVSSADIQSEDDQGGEMECEENPLNWQSLVSRGVLASLTPQEIKRQEVINELFYTERAHLRMLKVLDCVFQQRLNRDSILPPEDIKHIFINLEEIIQLHGNVITSLIIPCTLQREECPVFEKIKRAVGTFCSNQPSALELIKSRQKKDQRFTLFMQEAESNRLCRRLQLKDIIPVEMQRVTKYPLLLDNIAKYTGINSTEREKVKKAAECCKKILNHVNQAVKEAENKQVHTVESL</sequence>
<dbReference type="PROSITE" id="PS00741">
    <property type="entry name" value="DH_1"/>
    <property type="match status" value="1"/>
</dbReference>
<dbReference type="PANTHER" id="PTHR45872">
    <property type="entry name" value="RHO GUANINE NUCLEOTIDE EXCHANGE FACTOR 2, ISOFORM D"/>
    <property type="match status" value="1"/>
</dbReference>
<name>A0A8C9XRR2_SANLU</name>
<organism evidence="2 3">
    <name type="scientific">Sander lucioperca</name>
    <name type="common">Pike-perch</name>
    <name type="synonym">Perca lucioperca</name>
    <dbReference type="NCBI Taxonomy" id="283035"/>
    <lineage>
        <taxon>Eukaryota</taxon>
        <taxon>Metazoa</taxon>
        <taxon>Chordata</taxon>
        <taxon>Craniata</taxon>
        <taxon>Vertebrata</taxon>
        <taxon>Euteleostomi</taxon>
        <taxon>Actinopterygii</taxon>
        <taxon>Neopterygii</taxon>
        <taxon>Teleostei</taxon>
        <taxon>Neoteleostei</taxon>
        <taxon>Acanthomorphata</taxon>
        <taxon>Eupercaria</taxon>
        <taxon>Perciformes</taxon>
        <taxon>Percoidei</taxon>
        <taxon>Percidae</taxon>
        <taxon>Luciopercinae</taxon>
        <taxon>Sander</taxon>
    </lineage>
</organism>
<dbReference type="PANTHER" id="PTHR45872:SF3">
    <property type="entry name" value="RHO GUANINE NUCLEOTIDE EXCHANGE FACTOR 12"/>
    <property type="match status" value="1"/>
</dbReference>
<dbReference type="InterPro" id="IPR000219">
    <property type="entry name" value="DH_dom"/>
</dbReference>